<organism evidence="1 2">
    <name type="scientific">Bursaphelenchus xylophilus</name>
    <name type="common">Pinewood nematode worm</name>
    <name type="synonym">Aphelenchoides xylophilus</name>
    <dbReference type="NCBI Taxonomy" id="6326"/>
    <lineage>
        <taxon>Eukaryota</taxon>
        <taxon>Metazoa</taxon>
        <taxon>Ecdysozoa</taxon>
        <taxon>Nematoda</taxon>
        <taxon>Chromadorea</taxon>
        <taxon>Rhabditida</taxon>
        <taxon>Tylenchina</taxon>
        <taxon>Tylenchomorpha</taxon>
        <taxon>Aphelenchoidea</taxon>
        <taxon>Aphelenchoididae</taxon>
        <taxon>Bursaphelenchus</taxon>
    </lineage>
</organism>
<name>A0A1I7S9S5_BURXY</name>
<evidence type="ECO:0000313" key="1">
    <source>
        <dbReference type="Proteomes" id="UP000095284"/>
    </source>
</evidence>
<dbReference type="WBParaSite" id="BXY_0977200.1">
    <property type="protein sequence ID" value="BXY_0977200.1"/>
    <property type="gene ID" value="BXY_0977200"/>
</dbReference>
<protein>
    <submittedName>
        <fullName evidence="2">Uncharacterized protein</fullName>
    </submittedName>
</protein>
<evidence type="ECO:0000313" key="2">
    <source>
        <dbReference type="WBParaSite" id="BXY_0977200.1"/>
    </source>
</evidence>
<proteinExistence type="predicted"/>
<dbReference type="AlphaFoldDB" id="A0A1I7S9S5"/>
<accession>A0A1I7S9S5</accession>
<sequence length="72" mass="8775">MRHNATARRIRDSEFAKNFSDKFQTMRKFPPILHVVCRRNSHLSLRLLFAAWSFTKMERDQTVFFSLRHHRV</sequence>
<dbReference type="Proteomes" id="UP000095284">
    <property type="component" value="Unplaced"/>
</dbReference>
<reference evidence="2" key="1">
    <citation type="submission" date="2016-11" db="UniProtKB">
        <authorList>
            <consortium name="WormBaseParasite"/>
        </authorList>
    </citation>
    <scope>IDENTIFICATION</scope>
</reference>